<dbReference type="FunFam" id="1.10.10.200:FF:000002">
    <property type="entry name" value="Probable transcriptional regulatory protein CLM62_37755"/>
    <property type="match status" value="1"/>
</dbReference>
<dbReference type="Gene3D" id="1.10.10.200">
    <property type="match status" value="1"/>
</dbReference>
<dbReference type="NCBIfam" id="NF001030">
    <property type="entry name" value="PRK00110.1"/>
    <property type="match status" value="1"/>
</dbReference>
<gene>
    <name evidence="9" type="ORF">OCV57_07600</name>
</gene>
<evidence type="ECO:0000259" key="7">
    <source>
        <dbReference type="Pfam" id="PF01709"/>
    </source>
</evidence>
<evidence type="ECO:0000256" key="2">
    <source>
        <dbReference type="ARBA" id="ARBA00022490"/>
    </source>
</evidence>
<dbReference type="GO" id="GO:0006355">
    <property type="term" value="P:regulation of DNA-templated transcription"/>
    <property type="evidence" value="ECO:0007669"/>
    <property type="project" value="UniProtKB-UniRule"/>
</dbReference>
<dbReference type="Proteomes" id="UP001208131">
    <property type="component" value="Unassembled WGS sequence"/>
</dbReference>
<dbReference type="Pfam" id="PF01709">
    <property type="entry name" value="Transcrip_reg"/>
    <property type="match status" value="1"/>
</dbReference>
<feature type="domain" description="TACO1/YebC-like second and third" evidence="7">
    <location>
        <begin position="82"/>
        <end position="238"/>
    </location>
</feature>
<evidence type="ECO:0000256" key="1">
    <source>
        <dbReference type="ARBA" id="ARBA00008724"/>
    </source>
</evidence>
<dbReference type="RefSeq" id="WP_038672277.1">
    <property type="nucleotide sequence ID" value="NZ_JAOQJZ010000006.1"/>
</dbReference>
<evidence type="ECO:0000256" key="5">
    <source>
        <dbReference type="ARBA" id="ARBA00023163"/>
    </source>
</evidence>
<accession>A0AAE3IH53</accession>
<dbReference type="EMBL" id="JAOQJZ010000006">
    <property type="protein sequence ID" value="MCU6705785.1"/>
    <property type="molecule type" value="Genomic_DNA"/>
</dbReference>
<protein>
    <recommendedName>
        <fullName evidence="6">Probable transcriptional regulatory protein OCV57_07600</fullName>
    </recommendedName>
</protein>
<dbReference type="InterPro" id="IPR049083">
    <property type="entry name" value="TACO1_YebC_N"/>
</dbReference>
<evidence type="ECO:0000256" key="3">
    <source>
        <dbReference type="ARBA" id="ARBA00023015"/>
    </source>
</evidence>
<dbReference type="Gene3D" id="3.30.70.980">
    <property type="match status" value="2"/>
</dbReference>
<evidence type="ECO:0000259" key="8">
    <source>
        <dbReference type="Pfam" id="PF20772"/>
    </source>
</evidence>
<name>A0AAE3IH53_9FIRM</name>
<keyword evidence="2 6" id="KW-0963">Cytoplasm</keyword>
<reference evidence="9 10" key="1">
    <citation type="journal article" date="2021" name="ISME Commun">
        <title>Automated analysis of genomic sequences facilitates high-throughput and comprehensive description of bacteria.</title>
        <authorList>
            <person name="Hitch T.C.A."/>
        </authorList>
    </citation>
    <scope>NUCLEOTIDE SEQUENCE [LARGE SCALE GENOMIC DNA]</scope>
    <source>
        <strain evidence="9 10">Sanger_31</strain>
    </source>
</reference>
<dbReference type="HAMAP" id="MF_00693">
    <property type="entry name" value="Transcrip_reg_TACO1"/>
    <property type="match status" value="1"/>
</dbReference>
<sequence length="247" mass="27058">MSGHSKWENIKRKKGATDAARAKIFTKIGREIAVVVKQGGADPAGNAKLRDLIAKAKSNNVPNDNIDRIIKKAAGDGDKNSYESMVYEGYGPSGVAVIVECLTDNKNRTAGDIRHFFDKFGGNMGTSGCVSFMFSDVGTVVMENNGADEDKIMEDCFEAGADDFNVDDDVIEISCDPNQVSSVREALEGMGYKVLSAEAEKVPSNYTTIEDEDAIKKMGLLLEHLEDDDDVQNVYHNWENMPVEEEE</sequence>
<organism evidence="9 10">
    <name type="scientific">Hominimerdicola aceti</name>
    <dbReference type="NCBI Taxonomy" id="2981726"/>
    <lineage>
        <taxon>Bacteria</taxon>
        <taxon>Bacillati</taxon>
        <taxon>Bacillota</taxon>
        <taxon>Clostridia</taxon>
        <taxon>Eubacteriales</taxon>
        <taxon>Oscillospiraceae</taxon>
        <taxon>Hominimerdicola</taxon>
    </lineage>
</organism>
<feature type="domain" description="TACO1/YebC-like N-terminal" evidence="8">
    <location>
        <begin position="5"/>
        <end position="75"/>
    </location>
</feature>
<dbReference type="NCBIfam" id="NF009044">
    <property type="entry name" value="PRK12378.1"/>
    <property type="match status" value="1"/>
</dbReference>
<comment type="similarity">
    <text evidence="1 6">Belongs to the TACO1 family.</text>
</comment>
<dbReference type="InterPro" id="IPR017856">
    <property type="entry name" value="Integrase-like_N"/>
</dbReference>
<evidence type="ECO:0000256" key="6">
    <source>
        <dbReference type="HAMAP-Rule" id="MF_00693"/>
    </source>
</evidence>
<dbReference type="InterPro" id="IPR029072">
    <property type="entry name" value="YebC-like"/>
</dbReference>
<dbReference type="InterPro" id="IPR048300">
    <property type="entry name" value="TACO1_YebC-like_2nd/3rd_dom"/>
</dbReference>
<evidence type="ECO:0000313" key="9">
    <source>
        <dbReference type="EMBL" id="MCU6705785.1"/>
    </source>
</evidence>
<dbReference type="AlphaFoldDB" id="A0AAE3IH53"/>
<keyword evidence="5 6" id="KW-0804">Transcription</keyword>
<proteinExistence type="inferred from homology"/>
<dbReference type="NCBIfam" id="TIGR01033">
    <property type="entry name" value="YebC/PmpR family DNA-binding transcriptional regulator"/>
    <property type="match status" value="1"/>
</dbReference>
<dbReference type="InterPro" id="IPR026564">
    <property type="entry name" value="Transcrip_reg_TACO1-like_dom3"/>
</dbReference>
<keyword evidence="4 6" id="KW-0238">DNA-binding</keyword>
<dbReference type="GO" id="GO:0003677">
    <property type="term" value="F:DNA binding"/>
    <property type="evidence" value="ECO:0007669"/>
    <property type="project" value="UniProtKB-UniRule"/>
</dbReference>
<dbReference type="InterPro" id="IPR002876">
    <property type="entry name" value="Transcrip_reg_TACO1-like"/>
</dbReference>
<keyword evidence="10" id="KW-1185">Reference proteome</keyword>
<dbReference type="GO" id="GO:0005829">
    <property type="term" value="C:cytosol"/>
    <property type="evidence" value="ECO:0007669"/>
    <property type="project" value="TreeGrafter"/>
</dbReference>
<evidence type="ECO:0000256" key="4">
    <source>
        <dbReference type="ARBA" id="ARBA00023125"/>
    </source>
</evidence>
<evidence type="ECO:0000313" key="10">
    <source>
        <dbReference type="Proteomes" id="UP001208131"/>
    </source>
</evidence>
<dbReference type="PANTHER" id="PTHR12532:SF6">
    <property type="entry name" value="TRANSCRIPTIONAL REGULATORY PROTEIN YEBC-RELATED"/>
    <property type="match status" value="1"/>
</dbReference>
<dbReference type="Pfam" id="PF20772">
    <property type="entry name" value="TACO1_YebC_N"/>
    <property type="match status" value="1"/>
</dbReference>
<keyword evidence="3 6" id="KW-0805">Transcription regulation</keyword>
<comment type="subcellular location">
    <subcellularLocation>
        <location evidence="6">Cytoplasm</location>
    </subcellularLocation>
</comment>
<comment type="caution">
    <text evidence="9">The sequence shown here is derived from an EMBL/GenBank/DDBJ whole genome shotgun (WGS) entry which is preliminary data.</text>
</comment>
<dbReference type="PANTHER" id="PTHR12532">
    <property type="entry name" value="TRANSLATIONAL ACTIVATOR OF CYTOCHROME C OXIDASE 1"/>
    <property type="match status" value="1"/>
</dbReference>
<dbReference type="SUPFAM" id="SSF75625">
    <property type="entry name" value="YebC-like"/>
    <property type="match status" value="1"/>
</dbReference>